<comment type="caution">
    <text evidence="10">The sequence shown here is derived from an EMBL/GenBank/DDBJ whole genome shotgun (WGS) entry which is preliminary data.</text>
</comment>
<dbReference type="InterPro" id="IPR004812">
    <property type="entry name" value="Efflux_drug-R_Bcr/CmlA"/>
</dbReference>
<feature type="transmembrane region" description="Helical" evidence="8">
    <location>
        <begin position="102"/>
        <end position="123"/>
    </location>
</feature>
<proteinExistence type="inferred from homology"/>
<dbReference type="Gene3D" id="1.20.1720.10">
    <property type="entry name" value="Multidrug resistance protein D"/>
    <property type="match status" value="1"/>
</dbReference>
<dbReference type="NCBIfam" id="TIGR00710">
    <property type="entry name" value="efflux_Bcr_CflA"/>
    <property type="match status" value="1"/>
</dbReference>
<dbReference type="InterPro" id="IPR020846">
    <property type="entry name" value="MFS_dom"/>
</dbReference>
<keyword evidence="7 8" id="KW-0472">Membrane</keyword>
<accession>A0ABS1V484</accession>
<keyword evidence="4" id="KW-1003">Cell membrane</keyword>
<sequence>MADPAPQPRPPLWLLALLTFSGTLAMHVFVPALPVAARDLGADPAALQATISLYLVGLALGQLVYGPLSDAFGRRPVLMGGLVLYTIAGLGAALAPGAGLLILARLFQALGGCAGLVLGRAMVRDSSEPDEAVRRMALLTLMTLVGPGLSPILGGLVAATLGWRAILLLLVAMGAASIACSWWLLPETGRRAGRLGLAGLARDYRSLVTSPAFLGFAIGGGCATTSFYAFVSAAPFILAGELHQPPQSVGLCLGLLILGMAAGNLLMRRVVGRVGMDRMLVGANALSALAGFGLLALVLAGGLALWPMLGLMVVFTLGIGMASPAALTRAVGVNPSVIGSASGLYGAAQMGVGALCTALAGLGPDPALAAALVLSGAGIVSQFAFWIALRSRT</sequence>
<evidence type="ECO:0000256" key="4">
    <source>
        <dbReference type="ARBA" id="ARBA00022475"/>
    </source>
</evidence>
<evidence type="ECO:0000313" key="11">
    <source>
        <dbReference type="Proteomes" id="UP000606490"/>
    </source>
</evidence>
<dbReference type="InterPro" id="IPR036259">
    <property type="entry name" value="MFS_trans_sf"/>
</dbReference>
<evidence type="ECO:0000256" key="5">
    <source>
        <dbReference type="ARBA" id="ARBA00022692"/>
    </source>
</evidence>
<dbReference type="Proteomes" id="UP000606490">
    <property type="component" value="Unassembled WGS sequence"/>
</dbReference>
<evidence type="ECO:0000256" key="8">
    <source>
        <dbReference type="RuleBase" id="RU365088"/>
    </source>
</evidence>
<feature type="transmembrane region" description="Helical" evidence="8">
    <location>
        <begin position="279"/>
        <end position="303"/>
    </location>
</feature>
<evidence type="ECO:0000256" key="7">
    <source>
        <dbReference type="ARBA" id="ARBA00023136"/>
    </source>
</evidence>
<keyword evidence="11" id="KW-1185">Reference proteome</keyword>
<keyword evidence="8" id="KW-0997">Cell inner membrane</keyword>
<evidence type="ECO:0000256" key="2">
    <source>
        <dbReference type="ARBA" id="ARBA00006236"/>
    </source>
</evidence>
<reference evidence="10 11" key="1">
    <citation type="submission" date="2021-01" db="EMBL/GenBank/DDBJ databases">
        <title>Belnapia mucosa sp. nov. and Belnapia arida sp. nov., isolated from the Tabernas Desert (Almeria, Spain).</title>
        <authorList>
            <person name="Molina-Menor E."/>
            <person name="Vidal-Verdu A."/>
            <person name="Calonge A."/>
            <person name="Satari L."/>
            <person name="Pereto Magraner J."/>
            <person name="Porcar Miralles M."/>
        </authorList>
    </citation>
    <scope>NUCLEOTIDE SEQUENCE [LARGE SCALE GENOMIC DNA]</scope>
    <source>
        <strain evidence="10 11">T6</strain>
    </source>
</reference>
<dbReference type="Pfam" id="PF07690">
    <property type="entry name" value="MFS_1"/>
    <property type="match status" value="1"/>
</dbReference>
<feature type="transmembrane region" description="Helical" evidence="8">
    <location>
        <begin position="309"/>
        <end position="331"/>
    </location>
</feature>
<protein>
    <recommendedName>
        <fullName evidence="8">Bcr/CflA family efflux transporter</fullName>
    </recommendedName>
</protein>
<evidence type="ECO:0000256" key="6">
    <source>
        <dbReference type="ARBA" id="ARBA00022989"/>
    </source>
</evidence>
<keyword evidence="6 8" id="KW-1133">Transmembrane helix</keyword>
<comment type="subcellular location">
    <subcellularLocation>
        <location evidence="8">Cell inner membrane</location>
        <topology evidence="8">Multi-pass membrane protein</topology>
    </subcellularLocation>
    <subcellularLocation>
        <location evidence="1">Cell membrane</location>
        <topology evidence="1">Multi-pass membrane protein</topology>
    </subcellularLocation>
</comment>
<feature type="transmembrane region" description="Helical" evidence="8">
    <location>
        <begin position="343"/>
        <end position="362"/>
    </location>
</feature>
<feature type="transmembrane region" description="Helical" evidence="8">
    <location>
        <begin position="135"/>
        <end position="159"/>
    </location>
</feature>
<evidence type="ECO:0000313" key="10">
    <source>
        <dbReference type="EMBL" id="MBL6456523.1"/>
    </source>
</evidence>
<dbReference type="PANTHER" id="PTHR23502">
    <property type="entry name" value="MAJOR FACILITATOR SUPERFAMILY"/>
    <property type="match status" value="1"/>
</dbReference>
<dbReference type="SUPFAM" id="SSF103473">
    <property type="entry name" value="MFS general substrate transporter"/>
    <property type="match status" value="1"/>
</dbReference>
<evidence type="ECO:0000259" key="9">
    <source>
        <dbReference type="PROSITE" id="PS50850"/>
    </source>
</evidence>
<gene>
    <name evidence="10" type="ORF">JMJ55_14410</name>
</gene>
<feature type="transmembrane region" description="Helical" evidence="8">
    <location>
        <begin position="165"/>
        <end position="185"/>
    </location>
</feature>
<dbReference type="RefSeq" id="WP_202826258.1">
    <property type="nucleotide sequence ID" value="NZ_JAEUXJ010000005.1"/>
</dbReference>
<dbReference type="PRINTS" id="PR01036">
    <property type="entry name" value="TCRTETB"/>
</dbReference>
<feature type="transmembrane region" description="Helical" evidence="8">
    <location>
        <begin position="248"/>
        <end position="267"/>
    </location>
</feature>
<evidence type="ECO:0000256" key="3">
    <source>
        <dbReference type="ARBA" id="ARBA00022448"/>
    </source>
</evidence>
<dbReference type="EMBL" id="JAEUXJ010000005">
    <property type="protein sequence ID" value="MBL6456523.1"/>
    <property type="molecule type" value="Genomic_DNA"/>
</dbReference>
<feature type="transmembrane region" description="Helical" evidence="8">
    <location>
        <begin position="206"/>
        <end position="228"/>
    </location>
</feature>
<feature type="transmembrane region" description="Helical" evidence="8">
    <location>
        <begin position="368"/>
        <end position="389"/>
    </location>
</feature>
<feature type="transmembrane region" description="Helical" evidence="8">
    <location>
        <begin position="77"/>
        <end position="96"/>
    </location>
</feature>
<dbReference type="PROSITE" id="PS50850">
    <property type="entry name" value="MFS"/>
    <property type="match status" value="1"/>
</dbReference>
<organism evidence="10 11">
    <name type="scientific">Belnapia mucosa</name>
    <dbReference type="NCBI Taxonomy" id="2804532"/>
    <lineage>
        <taxon>Bacteria</taxon>
        <taxon>Pseudomonadati</taxon>
        <taxon>Pseudomonadota</taxon>
        <taxon>Alphaproteobacteria</taxon>
        <taxon>Acetobacterales</taxon>
        <taxon>Roseomonadaceae</taxon>
        <taxon>Belnapia</taxon>
    </lineage>
</organism>
<comment type="similarity">
    <text evidence="2 8">Belongs to the major facilitator superfamily. Bcr/CmlA family.</text>
</comment>
<feature type="domain" description="Major facilitator superfamily (MFS) profile" evidence="9">
    <location>
        <begin position="11"/>
        <end position="393"/>
    </location>
</feature>
<dbReference type="CDD" id="cd17320">
    <property type="entry name" value="MFS_MdfA_MDR_like"/>
    <property type="match status" value="1"/>
</dbReference>
<dbReference type="InterPro" id="IPR011701">
    <property type="entry name" value="MFS"/>
</dbReference>
<feature type="transmembrane region" description="Helical" evidence="8">
    <location>
        <begin position="45"/>
        <end position="65"/>
    </location>
</feature>
<keyword evidence="3 8" id="KW-0813">Transport</keyword>
<evidence type="ECO:0000256" key="1">
    <source>
        <dbReference type="ARBA" id="ARBA00004651"/>
    </source>
</evidence>
<keyword evidence="5 8" id="KW-0812">Transmembrane</keyword>
<name>A0ABS1V484_9PROT</name>
<dbReference type="PANTHER" id="PTHR23502:SF132">
    <property type="entry name" value="POLYAMINE TRANSPORTER 2-RELATED"/>
    <property type="match status" value="1"/>
</dbReference>
<feature type="transmembrane region" description="Helical" evidence="8">
    <location>
        <begin position="12"/>
        <end position="33"/>
    </location>
</feature>